<dbReference type="Gene3D" id="1.10.260.40">
    <property type="entry name" value="lambda repressor-like DNA-binding domains"/>
    <property type="match status" value="1"/>
</dbReference>
<dbReference type="InterPro" id="IPR010982">
    <property type="entry name" value="Lambda_DNA-bd_dom_sf"/>
</dbReference>
<evidence type="ECO:0000313" key="6">
    <source>
        <dbReference type="Proteomes" id="UP000198571"/>
    </source>
</evidence>
<reference evidence="6" key="1">
    <citation type="submission" date="2016-10" db="EMBL/GenBank/DDBJ databases">
        <authorList>
            <person name="Varghese N."/>
            <person name="Submissions S."/>
        </authorList>
    </citation>
    <scope>NUCLEOTIDE SEQUENCE [LARGE SCALE GENOMIC DNA]</scope>
    <source>
        <strain evidence="6">S9</strain>
    </source>
</reference>
<dbReference type="CDD" id="cd01392">
    <property type="entry name" value="HTH_LacI"/>
    <property type="match status" value="1"/>
</dbReference>
<dbReference type="InterPro" id="IPR000843">
    <property type="entry name" value="HTH_LacI"/>
</dbReference>
<protein>
    <submittedName>
        <fullName evidence="5">LacI family transcriptional regulator</fullName>
    </submittedName>
</protein>
<keyword evidence="6" id="KW-1185">Reference proteome</keyword>
<name>A0A1H9TXD8_9BACI</name>
<keyword evidence="3" id="KW-0804">Transcription</keyword>
<evidence type="ECO:0000259" key="4">
    <source>
        <dbReference type="PROSITE" id="PS50932"/>
    </source>
</evidence>
<gene>
    <name evidence="5" type="ORF">SAMN05518684_106142</name>
</gene>
<dbReference type="InterPro" id="IPR046335">
    <property type="entry name" value="LacI/GalR-like_sensor"/>
</dbReference>
<dbReference type="PANTHER" id="PTHR30146">
    <property type="entry name" value="LACI-RELATED TRANSCRIPTIONAL REPRESSOR"/>
    <property type="match status" value="1"/>
</dbReference>
<sequence length="357" mass="39545">MTFFKIISIFDESAFEDVKINLMTTIYDIAKKTGFSITTVSRALNNYSDVSEKTKKLILEAVEEMHYYPNSVARTLSTKKSWALGIIFVEDLGIGMKHPFFNSVIEGFKKSVEKKGYDLIFLNRNVGGVKMSYLDHALHRGVDGIAVVSSNYDDSEVEKIIASTLPNVIIDLHSTKSNVVYSDNLHGCELAIDHLYSLGHRKIAHIAGHPKTFVGLERLKGFKSAMKNHGLDIHKRFVVDGGLFSAEGGYNAMRKLLQMKDRPTAVFAAGDNMAFGAMKAIREAGLKVPEDFSVIGFDDIELAGEITPFLTTIKQDMDKIGEKAAEVLLQGIDNKSEPSTCIVPIELIKRESTKSVN</sequence>
<feature type="domain" description="HTH lacI-type" evidence="4">
    <location>
        <begin position="24"/>
        <end position="78"/>
    </location>
</feature>
<dbReference type="SUPFAM" id="SSF47413">
    <property type="entry name" value="lambda repressor-like DNA-binding domains"/>
    <property type="match status" value="1"/>
</dbReference>
<dbReference type="GO" id="GO:0000976">
    <property type="term" value="F:transcription cis-regulatory region binding"/>
    <property type="evidence" value="ECO:0007669"/>
    <property type="project" value="TreeGrafter"/>
</dbReference>
<dbReference type="Gene3D" id="3.40.50.2300">
    <property type="match status" value="2"/>
</dbReference>
<dbReference type="PROSITE" id="PS50932">
    <property type="entry name" value="HTH_LACI_2"/>
    <property type="match status" value="1"/>
</dbReference>
<dbReference type="CDD" id="cd06267">
    <property type="entry name" value="PBP1_LacI_sugar_binding-like"/>
    <property type="match status" value="1"/>
</dbReference>
<keyword evidence="1" id="KW-0805">Transcription regulation</keyword>
<dbReference type="GO" id="GO:0003700">
    <property type="term" value="F:DNA-binding transcription factor activity"/>
    <property type="evidence" value="ECO:0007669"/>
    <property type="project" value="TreeGrafter"/>
</dbReference>
<dbReference type="Proteomes" id="UP000198571">
    <property type="component" value="Unassembled WGS sequence"/>
</dbReference>
<dbReference type="SMART" id="SM00354">
    <property type="entry name" value="HTH_LACI"/>
    <property type="match status" value="1"/>
</dbReference>
<dbReference type="AlphaFoldDB" id="A0A1H9TXD8"/>
<proteinExistence type="predicted"/>
<dbReference type="Pfam" id="PF00356">
    <property type="entry name" value="LacI"/>
    <property type="match status" value="1"/>
</dbReference>
<accession>A0A1H9TXD8</accession>
<evidence type="ECO:0000313" key="5">
    <source>
        <dbReference type="EMBL" id="SES01691.1"/>
    </source>
</evidence>
<dbReference type="Pfam" id="PF13377">
    <property type="entry name" value="Peripla_BP_3"/>
    <property type="match status" value="1"/>
</dbReference>
<keyword evidence="2" id="KW-0238">DNA-binding</keyword>
<dbReference type="STRING" id="1601833.SAMN05518684_106142"/>
<organism evidence="5 6">
    <name type="scientific">Salipaludibacillus aurantiacus</name>
    <dbReference type="NCBI Taxonomy" id="1601833"/>
    <lineage>
        <taxon>Bacteria</taxon>
        <taxon>Bacillati</taxon>
        <taxon>Bacillota</taxon>
        <taxon>Bacilli</taxon>
        <taxon>Bacillales</taxon>
        <taxon>Bacillaceae</taxon>
    </lineage>
</organism>
<dbReference type="SUPFAM" id="SSF53822">
    <property type="entry name" value="Periplasmic binding protein-like I"/>
    <property type="match status" value="1"/>
</dbReference>
<evidence type="ECO:0000256" key="2">
    <source>
        <dbReference type="ARBA" id="ARBA00023125"/>
    </source>
</evidence>
<evidence type="ECO:0000256" key="3">
    <source>
        <dbReference type="ARBA" id="ARBA00023163"/>
    </source>
</evidence>
<dbReference type="InterPro" id="IPR028082">
    <property type="entry name" value="Peripla_BP_I"/>
</dbReference>
<evidence type="ECO:0000256" key="1">
    <source>
        <dbReference type="ARBA" id="ARBA00023015"/>
    </source>
</evidence>
<dbReference type="PANTHER" id="PTHR30146:SF109">
    <property type="entry name" value="HTH-TYPE TRANSCRIPTIONAL REGULATOR GALS"/>
    <property type="match status" value="1"/>
</dbReference>
<dbReference type="EMBL" id="FOGT01000006">
    <property type="protein sequence ID" value="SES01691.1"/>
    <property type="molecule type" value="Genomic_DNA"/>
</dbReference>